<dbReference type="InterPro" id="IPR001623">
    <property type="entry name" value="DnaJ_domain"/>
</dbReference>
<evidence type="ECO:0000313" key="4">
    <source>
        <dbReference type="EMBL" id="PYH83390.1"/>
    </source>
</evidence>
<gene>
    <name evidence="4" type="ORF">BO82DRAFT_400778</name>
</gene>
<feature type="region of interest" description="Disordered" evidence="1">
    <location>
        <begin position="149"/>
        <end position="171"/>
    </location>
</feature>
<dbReference type="PROSITE" id="PS00636">
    <property type="entry name" value="DNAJ_1"/>
    <property type="match status" value="1"/>
</dbReference>
<evidence type="ECO:0000313" key="5">
    <source>
        <dbReference type="Proteomes" id="UP000248340"/>
    </source>
</evidence>
<dbReference type="SUPFAM" id="SSF46565">
    <property type="entry name" value="Chaperone J-domain"/>
    <property type="match status" value="1"/>
</dbReference>
<dbReference type="InterPro" id="IPR036869">
    <property type="entry name" value="J_dom_sf"/>
</dbReference>
<dbReference type="PANTHER" id="PTHR24074">
    <property type="entry name" value="CO-CHAPERONE PROTEIN DJLA"/>
    <property type="match status" value="1"/>
</dbReference>
<dbReference type="InterPro" id="IPR050817">
    <property type="entry name" value="DjlA_DnaK_co-chaperone"/>
</dbReference>
<keyword evidence="2" id="KW-1133">Transmembrane helix</keyword>
<feature type="region of interest" description="Disordered" evidence="1">
    <location>
        <begin position="26"/>
        <end position="52"/>
    </location>
</feature>
<dbReference type="Gene3D" id="1.10.287.110">
    <property type="entry name" value="DnaJ domain"/>
    <property type="match status" value="1"/>
</dbReference>
<accession>A0A319CG63</accession>
<dbReference type="CDD" id="cd06257">
    <property type="entry name" value="DnaJ"/>
    <property type="match status" value="1"/>
</dbReference>
<evidence type="ECO:0000256" key="1">
    <source>
        <dbReference type="SAM" id="MobiDB-lite"/>
    </source>
</evidence>
<name>A0A319CG63_9EURO</name>
<keyword evidence="2" id="KW-0472">Membrane</keyword>
<proteinExistence type="predicted"/>
<evidence type="ECO:0000256" key="2">
    <source>
        <dbReference type="SAM" id="Phobius"/>
    </source>
</evidence>
<dbReference type="EMBL" id="KZ821690">
    <property type="protein sequence ID" value="PYH83390.1"/>
    <property type="molecule type" value="Genomic_DNA"/>
</dbReference>
<dbReference type="VEuPathDB" id="FungiDB:BO82DRAFT_400778"/>
<dbReference type="STRING" id="1448315.A0A319CG63"/>
<dbReference type="OrthoDB" id="445556at2759"/>
<organism evidence="4 5">
    <name type="scientific">Aspergillus uvarum CBS 121591</name>
    <dbReference type="NCBI Taxonomy" id="1448315"/>
    <lineage>
        <taxon>Eukaryota</taxon>
        <taxon>Fungi</taxon>
        <taxon>Dikarya</taxon>
        <taxon>Ascomycota</taxon>
        <taxon>Pezizomycotina</taxon>
        <taxon>Eurotiomycetes</taxon>
        <taxon>Eurotiomycetidae</taxon>
        <taxon>Eurotiales</taxon>
        <taxon>Aspergillaceae</taxon>
        <taxon>Aspergillus</taxon>
        <taxon>Aspergillus subgen. Circumdati</taxon>
    </lineage>
</organism>
<keyword evidence="2" id="KW-0812">Transmembrane</keyword>
<reference evidence="4 5" key="1">
    <citation type="submission" date="2016-12" db="EMBL/GenBank/DDBJ databases">
        <title>The genomes of Aspergillus section Nigri reveals drivers in fungal speciation.</title>
        <authorList>
            <consortium name="DOE Joint Genome Institute"/>
            <person name="Vesth T.C."/>
            <person name="Nybo J."/>
            <person name="Theobald S."/>
            <person name="Brandl J."/>
            <person name="Frisvad J.C."/>
            <person name="Nielsen K.F."/>
            <person name="Lyhne E.K."/>
            <person name="Kogle M.E."/>
            <person name="Kuo A."/>
            <person name="Riley R."/>
            <person name="Clum A."/>
            <person name="Nolan M."/>
            <person name="Lipzen A."/>
            <person name="Salamov A."/>
            <person name="Henrissat B."/>
            <person name="Wiebenga A."/>
            <person name="De Vries R.P."/>
            <person name="Grigoriev I.V."/>
            <person name="Mortensen U.H."/>
            <person name="Andersen M.R."/>
            <person name="Baker S.E."/>
        </authorList>
    </citation>
    <scope>NUCLEOTIDE SEQUENCE [LARGE SCALE GENOMIC DNA]</scope>
    <source>
        <strain evidence="4 5">CBS 121591</strain>
    </source>
</reference>
<sequence>MRQITLSPTVLVGGYFTTSSTPRRSFPLTSMRSAHGRSDSSHDSSSPPWPSTADDLTPYHILGLQPGEPYRKGAFYERVKLYHPDRHRAVPSALAPAVRASRYRMVVAAHNLLSDPHKRQAYDRWGVGWKWGVTTAPQTTAGSARRTYTYTYNRPSGPGPGPGGAGAGAGADGSDYSNATAAADRSPPALRFFCTRSGLLLVVVILVFFQSCLFIVQYNKAQLRAWQVQQQCQRLLERRRTRAGDLAALPAAQLERFLLSRDPGGMGLTGAEGYVYRDVLPTCAHGPV</sequence>
<dbReference type="Proteomes" id="UP000248340">
    <property type="component" value="Unassembled WGS sequence"/>
</dbReference>
<dbReference type="Pfam" id="PF00226">
    <property type="entry name" value="DnaJ"/>
    <property type="match status" value="1"/>
</dbReference>
<dbReference type="RefSeq" id="XP_025493590.1">
    <property type="nucleotide sequence ID" value="XM_025639218.1"/>
</dbReference>
<feature type="compositionally biased region" description="Gly residues" evidence="1">
    <location>
        <begin position="162"/>
        <end position="171"/>
    </location>
</feature>
<dbReference type="PROSITE" id="PS50076">
    <property type="entry name" value="DNAJ_2"/>
    <property type="match status" value="1"/>
</dbReference>
<dbReference type="AlphaFoldDB" id="A0A319CG63"/>
<dbReference type="GeneID" id="37141960"/>
<protein>
    <recommendedName>
        <fullName evidence="3">J domain-containing protein</fullName>
    </recommendedName>
</protein>
<keyword evidence="5" id="KW-1185">Reference proteome</keyword>
<evidence type="ECO:0000259" key="3">
    <source>
        <dbReference type="PROSITE" id="PS50076"/>
    </source>
</evidence>
<dbReference type="InterPro" id="IPR018253">
    <property type="entry name" value="DnaJ_domain_CS"/>
</dbReference>
<feature type="domain" description="J" evidence="3">
    <location>
        <begin position="57"/>
        <end position="126"/>
    </location>
</feature>
<feature type="transmembrane region" description="Helical" evidence="2">
    <location>
        <begin position="198"/>
        <end position="216"/>
    </location>
</feature>